<evidence type="ECO:0000313" key="1">
    <source>
        <dbReference type="EMBL" id="KIL43010.1"/>
    </source>
</evidence>
<proteinExistence type="predicted"/>
<evidence type="ECO:0008006" key="3">
    <source>
        <dbReference type="Google" id="ProtNLM"/>
    </source>
</evidence>
<keyword evidence="2" id="KW-1185">Reference proteome</keyword>
<sequence>MNAKKMVMNVSEPIINPVTKMVLKKHYQRTKDITPLEKAKKVLVLAPHMDDETIGLGGTLHEYKKFNTEVHCVFITDGASSNGSVEKGKISQIRKNEIDQVKDMLGIDSIYYLDVPDGEVKGNKKAENELNELVSWIQPEVIYTTGNVDAHPDHVATAKLLSDVLKRSDLKPIIRQYEINCPVPPDDINCIIDITESIDVKKRATEVFTSQAIAFDGFLVLSGVKANLVNDKNVKYVETFIQSTKEQFIKQTELLSKNAETYPSLFKQANRTVTLLWAIYKNLDKKKKIYKEIH</sequence>
<dbReference type="PANTHER" id="PTHR12993">
    <property type="entry name" value="N-ACETYLGLUCOSAMINYL-PHOSPHATIDYLINOSITOL DE-N-ACETYLASE-RELATED"/>
    <property type="match status" value="1"/>
</dbReference>
<protein>
    <recommendedName>
        <fullName evidence="3">GlcNAc-PI de-N-acetylase</fullName>
    </recommendedName>
</protein>
<dbReference type="Gene3D" id="3.40.50.10320">
    <property type="entry name" value="LmbE-like"/>
    <property type="match status" value="1"/>
</dbReference>
<dbReference type="PATRIC" id="fig|220754.4.peg.3428"/>
<reference evidence="1 2" key="1">
    <citation type="submission" date="2015-01" db="EMBL/GenBank/DDBJ databases">
        <title>Jeotgalibacillus campisalis genome sequencing.</title>
        <authorList>
            <person name="Goh K.M."/>
            <person name="Chan K.-G."/>
            <person name="Yaakop A.S."/>
            <person name="Ee R."/>
            <person name="Gan H.M."/>
            <person name="Chan C.S."/>
        </authorList>
    </citation>
    <scope>NUCLEOTIDE SEQUENCE [LARGE SCALE GENOMIC DNA]</scope>
    <source>
        <strain evidence="1 2">SF-57</strain>
    </source>
</reference>
<evidence type="ECO:0000313" key="2">
    <source>
        <dbReference type="Proteomes" id="UP000031972"/>
    </source>
</evidence>
<gene>
    <name evidence="1" type="ORF">KR50_34130</name>
</gene>
<accession>A0A0C2QYD1</accession>
<dbReference type="OrthoDB" id="9790023at2"/>
<dbReference type="InterPro" id="IPR003737">
    <property type="entry name" value="GlcNAc_PI_deacetylase-related"/>
</dbReference>
<dbReference type="Proteomes" id="UP000031972">
    <property type="component" value="Unassembled WGS sequence"/>
</dbReference>
<dbReference type="InterPro" id="IPR024078">
    <property type="entry name" value="LmbE-like_dom_sf"/>
</dbReference>
<dbReference type="SUPFAM" id="SSF102588">
    <property type="entry name" value="LmbE-like"/>
    <property type="match status" value="1"/>
</dbReference>
<name>A0A0C2QYD1_9BACL</name>
<dbReference type="AlphaFoldDB" id="A0A0C2QYD1"/>
<organism evidence="1 2">
    <name type="scientific">Jeotgalibacillus campisalis</name>
    <dbReference type="NCBI Taxonomy" id="220754"/>
    <lineage>
        <taxon>Bacteria</taxon>
        <taxon>Bacillati</taxon>
        <taxon>Bacillota</taxon>
        <taxon>Bacilli</taxon>
        <taxon>Bacillales</taxon>
        <taxon>Caryophanaceae</taxon>
        <taxon>Jeotgalibacillus</taxon>
    </lineage>
</organism>
<dbReference type="GO" id="GO:0016811">
    <property type="term" value="F:hydrolase activity, acting on carbon-nitrogen (but not peptide) bonds, in linear amides"/>
    <property type="evidence" value="ECO:0007669"/>
    <property type="project" value="TreeGrafter"/>
</dbReference>
<dbReference type="EMBL" id="JXRR01000022">
    <property type="protein sequence ID" value="KIL43010.1"/>
    <property type="molecule type" value="Genomic_DNA"/>
</dbReference>
<comment type="caution">
    <text evidence="1">The sequence shown here is derived from an EMBL/GenBank/DDBJ whole genome shotgun (WGS) entry which is preliminary data.</text>
</comment>
<dbReference type="PANTHER" id="PTHR12993:SF11">
    <property type="entry name" value="N-ACETYLGLUCOSAMINYL-PHOSPHATIDYLINOSITOL DE-N-ACETYLASE"/>
    <property type="match status" value="1"/>
</dbReference>
<dbReference type="RefSeq" id="WP_041061206.1">
    <property type="nucleotide sequence ID" value="NZ_JXRR01000022.1"/>
</dbReference>
<dbReference type="Pfam" id="PF02585">
    <property type="entry name" value="PIG-L"/>
    <property type="match status" value="1"/>
</dbReference>